<evidence type="ECO:0000256" key="1">
    <source>
        <dbReference type="SAM" id="SignalP"/>
    </source>
</evidence>
<evidence type="ECO:0000313" key="2">
    <source>
        <dbReference type="EMBL" id="JAH85031.1"/>
    </source>
</evidence>
<reference evidence="2" key="1">
    <citation type="submission" date="2014-11" db="EMBL/GenBank/DDBJ databases">
        <authorList>
            <person name="Amaro Gonzalez C."/>
        </authorList>
    </citation>
    <scope>NUCLEOTIDE SEQUENCE</scope>
</reference>
<organism evidence="2">
    <name type="scientific">Anguilla anguilla</name>
    <name type="common">European freshwater eel</name>
    <name type="synonym">Muraena anguilla</name>
    <dbReference type="NCBI Taxonomy" id="7936"/>
    <lineage>
        <taxon>Eukaryota</taxon>
        <taxon>Metazoa</taxon>
        <taxon>Chordata</taxon>
        <taxon>Craniata</taxon>
        <taxon>Vertebrata</taxon>
        <taxon>Euteleostomi</taxon>
        <taxon>Actinopterygii</taxon>
        <taxon>Neopterygii</taxon>
        <taxon>Teleostei</taxon>
        <taxon>Anguilliformes</taxon>
        <taxon>Anguillidae</taxon>
        <taxon>Anguilla</taxon>
    </lineage>
</organism>
<proteinExistence type="predicted"/>
<dbReference type="EMBL" id="GBXM01023546">
    <property type="protein sequence ID" value="JAH85031.1"/>
    <property type="molecule type" value="Transcribed_RNA"/>
</dbReference>
<protein>
    <submittedName>
        <fullName evidence="2">Uncharacterized protein</fullName>
    </submittedName>
</protein>
<keyword evidence="1" id="KW-0732">Signal</keyword>
<sequence length="59" mass="6730">MGLTVQFHLFFCALLESWVNSSIMFMNPTLNLTMINHRLDRYTLLNPVGSSAFLPILVT</sequence>
<accession>A0A0E9W3Z8</accession>
<feature type="signal peptide" evidence="1">
    <location>
        <begin position="1"/>
        <end position="21"/>
    </location>
</feature>
<feature type="chain" id="PRO_5002434378" evidence="1">
    <location>
        <begin position="22"/>
        <end position="59"/>
    </location>
</feature>
<reference evidence="2" key="2">
    <citation type="journal article" date="2015" name="Fish Shellfish Immunol.">
        <title>Early steps in the European eel (Anguilla anguilla)-Vibrio vulnificus interaction in the gills: Role of the RtxA13 toxin.</title>
        <authorList>
            <person name="Callol A."/>
            <person name="Pajuelo D."/>
            <person name="Ebbesson L."/>
            <person name="Teles M."/>
            <person name="MacKenzie S."/>
            <person name="Amaro C."/>
        </authorList>
    </citation>
    <scope>NUCLEOTIDE SEQUENCE</scope>
</reference>
<name>A0A0E9W3Z8_ANGAN</name>
<dbReference type="AlphaFoldDB" id="A0A0E9W3Z8"/>